<evidence type="ECO:0000256" key="1">
    <source>
        <dbReference type="SAM" id="SignalP"/>
    </source>
</evidence>
<protein>
    <submittedName>
        <fullName evidence="2">Uncharacterized protein</fullName>
    </submittedName>
</protein>
<name>A0ABN8D7R1_9STRA</name>
<organism evidence="2 3">
    <name type="scientific">Peronospora belbahrii</name>
    <dbReference type="NCBI Taxonomy" id="622444"/>
    <lineage>
        <taxon>Eukaryota</taxon>
        <taxon>Sar</taxon>
        <taxon>Stramenopiles</taxon>
        <taxon>Oomycota</taxon>
        <taxon>Peronosporomycetes</taxon>
        <taxon>Peronosporales</taxon>
        <taxon>Peronosporaceae</taxon>
        <taxon>Peronospora</taxon>
    </lineage>
</organism>
<gene>
    <name evidence="2" type="ORF">PBS001_LOCUS7669</name>
</gene>
<evidence type="ECO:0000313" key="3">
    <source>
        <dbReference type="Proteomes" id="UP001158986"/>
    </source>
</evidence>
<dbReference type="EMBL" id="CAKLCB010000375">
    <property type="protein sequence ID" value="CAH0521209.1"/>
    <property type="molecule type" value="Genomic_DNA"/>
</dbReference>
<reference evidence="2 3" key="1">
    <citation type="submission" date="2021-11" db="EMBL/GenBank/DDBJ databases">
        <authorList>
            <person name="Islam A."/>
            <person name="Islam S."/>
            <person name="Flora M.S."/>
            <person name="Rahman M."/>
            <person name="Ziaur R.M."/>
            <person name="Epstein J.H."/>
            <person name="Hassan M."/>
            <person name="Klassen M."/>
            <person name="Woodard K."/>
            <person name="Webb A."/>
            <person name="Webby R.J."/>
            <person name="El Zowalaty M.E."/>
        </authorList>
    </citation>
    <scope>NUCLEOTIDE SEQUENCE [LARGE SCALE GENOMIC DNA]</scope>
    <source>
        <strain evidence="2">Pbs1</strain>
    </source>
</reference>
<sequence>MQLSYLIVLGLLLLTLTDALRSCVTNGQVRVPCQDELLLGESDKFLLTLFGHTCYTINIVSPQPLEVQFYDSTELESSANSNQGHRRLQMQTTEGTNETVSSLAALGRNDACHNVLSCVQLQEGLSRAATYNLVISRWANVSDESESDGGQGGRFNPSHRRVGTLRPGFTMALCRIGVFQVDPVKQTKEVEKKLDELEKNQVLTYDGPKLQQPVEVGAESRASV</sequence>
<feature type="signal peptide" evidence="1">
    <location>
        <begin position="1"/>
        <end position="19"/>
    </location>
</feature>
<accession>A0ABN8D7R1</accession>
<comment type="caution">
    <text evidence="2">The sequence shown here is derived from an EMBL/GenBank/DDBJ whole genome shotgun (WGS) entry which is preliminary data.</text>
</comment>
<keyword evidence="3" id="KW-1185">Reference proteome</keyword>
<dbReference type="Proteomes" id="UP001158986">
    <property type="component" value="Unassembled WGS sequence"/>
</dbReference>
<proteinExistence type="predicted"/>
<keyword evidence="1" id="KW-0732">Signal</keyword>
<evidence type="ECO:0000313" key="2">
    <source>
        <dbReference type="EMBL" id="CAH0521209.1"/>
    </source>
</evidence>
<feature type="chain" id="PRO_5045319506" evidence="1">
    <location>
        <begin position="20"/>
        <end position="224"/>
    </location>
</feature>